<evidence type="ECO:0000313" key="2">
    <source>
        <dbReference type="EMBL" id="PIK33990.1"/>
    </source>
</evidence>
<keyword evidence="3" id="KW-1185">Reference proteome</keyword>
<evidence type="ECO:0000256" key="1">
    <source>
        <dbReference type="SAM" id="MobiDB-lite"/>
    </source>
</evidence>
<evidence type="ECO:0000313" key="3">
    <source>
        <dbReference type="Proteomes" id="UP000230750"/>
    </source>
</evidence>
<proteinExistence type="predicted"/>
<feature type="non-terminal residue" evidence="2">
    <location>
        <position position="1"/>
    </location>
</feature>
<dbReference type="Proteomes" id="UP000230750">
    <property type="component" value="Unassembled WGS sequence"/>
</dbReference>
<comment type="caution">
    <text evidence="2">The sequence shown here is derived from an EMBL/GenBank/DDBJ whole genome shotgun (WGS) entry which is preliminary data.</text>
</comment>
<protein>
    <submittedName>
        <fullName evidence="2">Uncharacterized protein</fullName>
    </submittedName>
</protein>
<feature type="compositionally biased region" description="Low complexity" evidence="1">
    <location>
        <begin position="1"/>
        <end position="14"/>
    </location>
</feature>
<name>A0A2G8JE17_STIJA</name>
<dbReference type="OrthoDB" id="6512834at2759"/>
<dbReference type="PANTHER" id="PTHR31025">
    <property type="entry name" value="SI:CH211-196P9.1-RELATED"/>
    <property type="match status" value="1"/>
</dbReference>
<organism evidence="2 3">
    <name type="scientific">Stichopus japonicus</name>
    <name type="common">Sea cucumber</name>
    <dbReference type="NCBI Taxonomy" id="307972"/>
    <lineage>
        <taxon>Eukaryota</taxon>
        <taxon>Metazoa</taxon>
        <taxon>Echinodermata</taxon>
        <taxon>Eleutherozoa</taxon>
        <taxon>Echinozoa</taxon>
        <taxon>Holothuroidea</taxon>
        <taxon>Aspidochirotacea</taxon>
        <taxon>Aspidochirotida</taxon>
        <taxon>Stichopodidae</taxon>
        <taxon>Apostichopus</taxon>
    </lineage>
</organism>
<dbReference type="PANTHER" id="PTHR31025:SF25">
    <property type="entry name" value="ZINC FINGER (C2H2)-60"/>
    <property type="match status" value="1"/>
</dbReference>
<sequence>AEDISSASTSSSHSWNVEEDCSTGESDVKRKWLEMKQWPDKFALPRLPVVLEGKLNAERMPNDRERRQIVQTLFDYMAGFTSYPLSAHYSEAVRCLLEKYPFLGKETIPGARPVEYWRMKIMDKFRNERKHMPVEKKRKSSGVTPAKAVDDQQLVDDTASIQRHKKWMQEEARRARQNEVKISQMMEITFQSRRKWIIDEKPTVAELKREFPYSHRDEANNPSIDACHAKDLLMSNLEAYAKYLIDSCQSKKNAKAIVNNYREAIANLTNDQAKEAKVLTALVLVPFYFKGEKLSSYLVGDQEEDSLLTAHPKVCYKGDLYAPEEIVVQAENVLVCTCKSMLDALCCLICTYFAFDMEYPKESWVSILSIISVSFVYGGNLLPQLNQQQMTALDDALSDGTVANIMCGLYQGNGLIFQDNPSYEPIFTLTPAQLAILDLCYSPRFTSGGSTQSTRKKRNPPGTNVNLACPGVIGSVDYVLNDDGDPVMVVVDTPSAQDCTGLCGTGGTCCLDDFFVFLIGVVLIEGTTQVEITRANIKHCTCVA</sequence>
<feature type="region of interest" description="Disordered" evidence="1">
    <location>
        <begin position="1"/>
        <end position="26"/>
    </location>
</feature>
<dbReference type="AlphaFoldDB" id="A0A2G8JE17"/>
<reference evidence="2 3" key="1">
    <citation type="journal article" date="2017" name="PLoS Biol.">
        <title>The sea cucumber genome provides insights into morphological evolution and visceral regeneration.</title>
        <authorList>
            <person name="Zhang X."/>
            <person name="Sun L."/>
            <person name="Yuan J."/>
            <person name="Sun Y."/>
            <person name="Gao Y."/>
            <person name="Zhang L."/>
            <person name="Li S."/>
            <person name="Dai H."/>
            <person name="Hamel J.F."/>
            <person name="Liu C."/>
            <person name="Yu Y."/>
            <person name="Liu S."/>
            <person name="Lin W."/>
            <person name="Guo K."/>
            <person name="Jin S."/>
            <person name="Xu P."/>
            <person name="Storey K.B."/>
            <person name="Huan P."/>
            <person name="Zhang T."/>
            <person name="Zhou Y."/>
            <person name="Zhang J."/>
            <person name="Lin C."/>
            <person name="Li X."/>
            <person name="Xing L."/>
            <person name="Huo D."/>
            <person name="Sun M."/>
            <person name="Wang L."/>
            <person name="Mercier A."/>
            <person name="Li F."/>
            <person name="Yang H."/>
            <person name="Xiang J."/>
        </authorList>
    </citation>
    <scope>NUCLEOTIDE SEQUENCE [LARGE SCALE GENOMIC DNA]</scope>
    <source>
        <strain evidence="2">Shaxun</strain>
        <tissue evidence="2">Muscle</tissue>
    </source>
</reference>
<dbReference type="EMBL" id="MRZV01002326">
    <property type="protein sequence ID" value="PIK33990.1"/>
    <property type="molecule type" value="Genomic_DNA"/>
</dbReference>
<accession>A0A2G8JE17</accession>
<gene>
    <name evidence="2" type="ORF">BSL78_29190</name>
</gene>